<dbReference type="NCBIfam" id="NF011564">
    <property type="entry name" value="PRK14988.1"/>
    <property type="match status" value="1"/>
</dbReference>
<dbReference type="SFLD" id="SFLDS00003">
    <property type="entry name" value="Haloacid_Dehalogenase"/>
    <property type="match status" value="1"/>
</dbReference>
<dbReference type="GO" id="GO:0008967">
    <property type="term" value="F:phosphoglycolate phosphatase activity"/>
    <property type="evidence" value="ECO:0007669"/>
    <property type="project" value="TreeGrafter"/>
</dbReference>
<dbReference type="PATRIC" id="fig|2340.3.peg.2422"/>
<dbReference type="Proteomes" id="UP000030856">
    <property type="component" value="Unassembled WGS sequence"/>
</dbReference>
<sequence length="223" mass="25927">MDQQQIPDWQQIDTIFLDMDGTLLDLYFDNHFWLEHLPMRFAEEASIDIEAARAHLSELYQSRQGTLDWYCIDYWGDKLGLDILTLKEEVDHLIRMHPHVEEFLHKLRASGKTVALVTNAHPGTLAFKLERIPMADYFTHLVSSHEFGHPKESQQFWESLQKHLPFERERTLFIDDSEAVLRSAREYGIGHLVAISQPDSQLPGQALEDFISISNFSELHKPS</sequence>
<dbReference type="InterPro" id="IPR036412">
    <property type="entry name" value="HAD-like_sf"/>
</dbReference>
<dbReference type="RefSeq" id="WP_043118465.1">
    <property type="nucleotide sequence ID" value="NZ_JRAA01000003.1"/>
</dbReference>
<keyword evidence="3" id="KW-1185">Reference proteome</keyword>
<dbReference type="STRING" id="2340.JV46_27520"/>
<accession>A0A0B0H5I3</accession>
<dbReference type="Gene3D" id="3.40.50.1000">
    <property type="entry name" value="HAD superfamily/HAD-like"/>
    <property type="match status" value="1"/>
</dbReference>
<comment type="caution">
    <text evidence="1">The sequence shown here is derived from an EMBL/GenBank/DDBJ whole genome shotgun (WGS) entry which is preliminary data.</text>
</comment>
<dbReference type="PRINTS" id="PR00413">
    <property type="entry name" value="HADHALOGNASE"/>
</dbReference>
<dbReference type="SFLD" id="SFLDG01129">
    <property type="entry name" value="C1.5:_HAD__Beta-PGM__Phosphata"/>
    <property type="match status" value="1"/>
</dbReference>
<evidence type="ECO:0000313" key="4">
    <source>
        <dbReference type="Proteomes" id="UP000190962"/>
    </source>
</evidence>
<dbReference type="NCBIfam" id="TIGR01509">
    <property type="entry name" value="HAD-SF-IA-v3"/>
    <property type="match status" value="1"/>
</dbReference>
<dbReference type="OrthoDB" id="9773910at2"/>
<name>A0A0B0H5I3_SOVGS</name>
<dbReference type="InterPro" id="IPR050155">
    <property type="entry name" value="HAD-like_hydrolase_sf"/>
</dbReference>
<organism evidence="1 3">
    <name type="scientific">Solemya velum gill symbiont</name>
    <dbReference type="NCBI Taxonomy" id="2340"/>
    <lineage>
        <taxon>Bacteria</taxon>
        <taxon>Pseudomonadati</taxon>
        <taxon>Pseudomonadota</taxon>
        <taxon>Gammaproteobacteria</taxon>
        <taxon>sulfur-oxidizing symbionts</taxon>
    </lineage>
</organism>
<dbReference type="eggNOG" id="COG0637">
    <property type="taxonomic scope" value="Bacteria"/>
</dbReference>
<dbReference type="PANTHER" id="PTHR43434:SF3">
    <property type="entry name" value="GMP_IMP NUCLEOTIDASE YRFG"/>
    <property type="match status" value="1"/>
</dbReference>
<dbReference type="EMBL" id="JRAA01000003">
    <property type="protein sequence ID" value="KHF24350.1"/>
    <property type="molecule type" value="Genomic_DNA"/>
</dbReference>
<evidence type="ECO:0000313" key="3">
    <source>
        <dbReference type="Proteomes" id="UP000030856"/>
    </source>
</evidence>
<evidence type="ECO:0000313" key="2">
    <source>
        <dbReference type="EMBL" id="OOY35220.1"/>
    </source>
</evidence>
<dbReference type="SUPFAM" id="SSF56784">
    <property type="entry name" value="HAD-like"/>
    <property type="match status" value="1"/>
</dbReference>
<dbReference type="Proteomes" id="UP000190962">
    <property type="component" value="Unassembled WGS sequence"/>
</dbReference>
<gene>
    <name evidence="2" type="ORF">BOV88_05725</name>
    <name evidence="1" type="ORF">JV46_27520</name>
</gene>
<reference evidence="2 4" key="2">
    <citation type="submission" date="2016-11" db="EMBL/GenBank/DDBJ databases">
        <title>Mixed transmission modes and dynamic genome evolution in an obligate animal-bacterial symbiosis.</title>
        <authorList>
            <person name="Russell S.L."/>
            <person name="Corbett-Detig R.B."/>
            <person name="Cavanaugh C.M."/>
        </authorList>
    </citation>
    <scope>NUCLEOTIDE SEQUENCE [LARGE SCALE GENOMIC DNA]</scope>
    <source>
        <strain evidence="2">MA-KB16</strain>
    </source>
</reference>
<dbReference type="AlphaFoldDB" id="A0A0B0H5I3"/>
<dbReference type="Pfam" id="PF00702">
    <property type="entry name" value="Hydrolase"/>
    <property type="match status" value="1"/>
</dbReference>
<protein>
    <submittedName>
        <fullName evidence="1">Haloacid dehalogenase</fullName>
    </submittedName>
</protein>
<dbReference type="GO" id="GO:0005829">
    <property type="term" value="C:cytosol"/>
    <property type="evidence" value="ECO:0007669"/>
    <property type="project" value="TreeGrafter"/>
</dbReference>
<dbReference type="GeneID" id="86990345"/>
<reference evidence="1 3" key="1">
    <citation type="journal article" date="2014" name="BMC Genomics">
        <title>The genome of the intracellular bacterium of the coastal bivalve, Solemya velum: a blueprint for thriving in and out of symbiosis.</title>
        <authorList>
            <person name="Dmytrenko O."/>
            <person name="Russell S.L."/>
            <person name="Loo W.T."/>
            <person name="Fontanez K.M."/>
            <person name="Liao L."/>
            <person name="Roeselers G."/>
            <person name="Sharma R."/>
            <person name="Stewart F.J."/>
            <person name="Newton I.L."/>
            <person name="Woyke T."/>
            <person name="Wu D."/>
            <person name="Lang J.M."/>
            <person name="Eisen J.A."/>
            <person name="Cavanaugh C.M."/>
        </authorList>
    </citation>
    <scope>NUCLEOTIDE SEQUENCE [LARGE SCALE GENOMIC DNA]</scope>
    <source>
        <strain evidence="1 3">WH</strain>
    </source>
</reference>
<evidence type="ECO:0000313" key="1">
    <source>
        <dbReference type="EMBL" id="KHF24350.1"/>
    </source>
</evidence>
<dbReference type="GO" id="GO:0006281">
    <property type="term" value="P:DNA repair"/>
    <property type="evidence" value="ECO:0007669"/>
    <property type="project" value="TreeGrafter"/>
</dbReference>
<proteinExistence type="predicted"/>
<dbReference type="InterPro" id="IPR006439">
    <property type="entry name" value="HAD-SF_hydro_IA"/>
</dbReference>
<dbReference type="EMBL" id="MPNX01000006">
    <property type="protein sequence ID" value="OOY35220.1"/>
    <property type="molecule type" value="Genomic_DNA"/>
</dbReference>
<dbReference type="InterPro" id="IPR023214">
    <property type="entry name" value="HAD_sf"/>
</dbReference>
<dbReference type="PANTHER" id="PTHR43434">
    <property type="entry name" value="PHOSPHOGLYCOLATE PHOSPHATASE"/>
    <property type="match status" value="1"/>
</dbReference>